<evidence type="ECO:0000313" key="2">
    <source>
        <dbReference type="EMBL" id="OLY81734.1"/>
    </source>
</evidence>
<keyword evidence="3" id="KW-1185">Reference proteome</keyword>
<feature type="compositionally biased region" description="Low complexity" evidence="1">
    <location>
        <begin position="260"/>
        <end position="294"/>
    </location>
</feature>
<feature type="compositionally biased region" description="Polar residues" evidence="1">
    <location>
        <begin position="234"/>
        <end position="250"/>
    </location>
</feature>
<dbReference type="OrthoDB" id="5642800at2759"/>
<organism evidence="2 3">
    <name type="scientific">Smittium mucronatum</name>
    <dbReference type="NCBI Taxonomy" id="133383"/>
    <lineage>
        <taxon>Eukaryota</taxon>
        <taxon>Fungi</taxon>
        <taxon>Fungi incertae sedis</taxon>
        <taxon>Zoopagomycota</taxon>
        <taxon>Kickxellomycotina</taxon>
        <taxon>Harpellomycetes</taxon>
        <taxon>Harpellales</taxon>
        <taxon>Legeriomycetaceae</taxon>
        <taxon>Smittium</taxon>
    </lineage>
</organism>
<dbReference type="Proteomes" id="UP000187455">
    <property type="component" value="Unassembled WGS sequence"/>
</dbReference>
<reference evidence="2 3" key="1">
    <citation type="journal article" date="2016" name="Mol. Biol. Evol.">
        <title>Genome-Wide Survey of Gut Fungi (Harpellales) Reveals the First Horizontally Transferred Ubiquitin Gene from a Mosquito Host.</title>
        <authorList>
            <person name="Wang Y."/>
            <person name="White M.M."/>
            <person name="Kvist S."/>
            <person name="Moncalvo J.M."/>
        </authorList>
    </citation>
    <scope>NUCLEOTIDE SEQUENCE [LARGE SCALE GENOMIC DNA]</scope>
    <source>
        <strain evidence="2 3">ALG-7-W6</strain>
    </source>
</reference>
<dbReference type="AlphaFoldDB" id="A0A1R0GXV2"/>
<feature type="compositionally biased region" description="Polar residues" evidence="1">
    <location>
        <begin position="101"/>
        <end position="127"/>
    </location>
</feature>
<gene>
    <name evidence="2" type="ORF">AYI68_g4156</name>
</gene>
<comment type="caution">
    <text evidence="2">The sequence shown here is derived from an EMBL/GenBank/DDBJ whole genome shotgun (WGS) entry which is preliminary data.</text>
</comment>
<feature type="compositionally biased region" description="Low complexity" evidence="1">
    <location>
        <begin position="128"/>
        <end position="139"/>
    </location>
</feature>
<protein>
    <submittedName>
        <fullName evidence="2">Uncharacterized protein</fullName>
    </submittedName>
</protein>
<feature type="compositionally biased region" description="Polar residues" evidence="1">
    <location>
        <begin position="36"/>
        <end position="52"/>
    </location>
</feature>
<dbReference type="EMBL" id="LSSL01002214">
    <property type="protein sequence ID" value="OLY81734.1"/>
    <property type="molecule type" value="Genomic_DNA"/>
</dbReference>
<feature type="region of interest" description="Disordered" evidence="1">
    <location>
        <begin position="234"/>
        <end position="294"/>
    </location>
</feature>
<feature type="compositionally biased region" description="Polar residues" evidence="1">
    <location>
        <begin position="1"/>
        <end position="23"/>
    </location>
</feature>
<sequence length="436" mass="47108">MKMNASRASVNGSIQNQNITSKNGPKVKPVVDSASGRGSISVNKPRNPSIQGTPRAVNKATDMAALGINSTRAPVRSESRLLPARNVSTSMDHHQFTNRPVTSLMNSNYGQRPLTNVDRSSTSMRNRSSLLQDQSLFSSRPVSIPHRKPSFANDGARLPANQLFNSNSRLPPNNTQQQLRSSTSLGRSSIPITNRAPQNGQFSGTPTRNISGSFYSHGQLNSAQASAQITNRFRSNIPSVSPKNQISTPRKGSLLVDSRSGASNSIQINSNSSFSINRDSMPEPSTLLNSSRSSSKVSKNLSKISSIQNVTPENSSSFVSSNQPSALLNDSKNGLLGSVSGEKLSRSREIVSQLQTLISPAKFRSFNETSSSKQTSLDTKTEKIIEKLQATTLISRLKDGDTQQNSNPINPDLSSENPIDINQIATLLSELNLLLH</sequence>
<feature type="compositionally biased region" description="Polar residues" evidence="1">
    <location>
        <begin position="162"/>
        <end position="216"/>
    </location>
</feature>
<evidence type="ECO:0000256" key="1">
    <source>
        <dbReference type="SAM" id="MobiDB-lite"/>
    </source>
</evidence>
<name>A0A1R0GXV2_9FUNG</name>
<feature type="region of interest" description="Disordered" evidence="1">
    <location>
        <begin position="101"/>
        <end position="216"/>
    </location>
</feature>
<evidence type="ECO:0000313" key="3">
    <source>
        <dbReference type="Proteomes" id="UP000187455"/>
    </source>
</evidence>
<proteinExistence type="predicted"/>
<feature type="region of interest" description="Disordered" evidence="1">
    <location>
        <begin position="1"/>
        <end position="56"/>
    </location>
</feature>
<accession>A0A1R0GXV2</accession>